<dbReference type="RefSeq" id="WP_163231434.1">
    <property type="nucleotide sequence ID" value="NZ_WHZW01000014.1"/>
</dbReference>
<sequence>MNKYEWLESTINEDTIAEVAQKSGIIKTTAWRQYNNDLGFSAENVILIARAYHKDPVEALVAFDYLRDDERGVAAVRSALHAATDKQLIDELASRLDRQPDKPIWNEPVVIEEHKPAPAPAVDPVARREQEKLDQTRRFLREGVGFAANMDEHKYEHEDDQTA</sequence>
<gene>
    <name evidence="1" type="ORF">GFD25_07345</name>
</gene>
<keyword evidence="2" id="KW-1185">Reference proteome</keyword>
<evidence type="ECO:0000313" key="1">
    <source>
        <dbReference type="EMBL" id="NEG89797.1"/>
    </source>
</evidence>
<organism evidence="1 2">
    <name type="scientific">Bifidobacterium aerophilum</name>
    <dbReference type="NCBI Taxonomy" id="1798155"/>
    <lineage>
        <taxon>Bacteria</taxon>
        <taxon>Bacillati</taxon>
        <taxon>Actinomycetota</taxon>
        <taxon>Actinomycetes</taxon>
        <taxon>Bifidobacteriales</taxon>
        <taxon>Bifidobacteriaceae</taxon>
        <taxon>Bifidobacterium</taxon>
    </lineage>
</organism>
<protein>
    <recommendedName>
        <fullName evidence="3">DNA-binding protein</fullName>
    </recommendedName>
</protein>
<name>A0A6N9Z520_9BIFI</name>
<accession>A0A6N9Z520</accession>
<dbReference type="Proteomes" id="UP000469194">
    <property type="component" value="Unassembled WGS sequence"/>
</dbReference>
<evidence type="ECO:0008006" key="3">
    <source>
        <dbReference type="Google" id="ProtNLM"/>
    </source>
</evidence>
<reference evidence="1 2" key="1">
    <citation type="submission" date="2019-10" db="EMBL/GenBank/DDBJ databases">
        <title>Bifidobacterium from non-human primates.</title>
        <authorList>
            <person name="Modesto M."/>
        </authorList>
    </citation>
    <scope>NUCLEOTIDE SEQUENCE [LARGE SCALE GENOMIC DNA]</scope>
    <source>
        <strain evidence="1 2">TRE17</strain>
    </source>
</reference>
<proteinExistence type="predicted"/>
<dbReference type="AlphaFoldDB" id="A0A6N9Z520"/>
<dbReference type="EMBL" id="WHZW01000014">
    <property type="protein sequence ID" value="NEG89797.1"/>
    <property type="molecule type" value="Genomic_DNA"/>
</dbReference>
<evidence type="ECO:0000313" key="2">
    <source>
        <dbReference type="Proteomes" id="UP000469194"/>
    </source>
</evidence>
<comment type="caution">
    <text evidence="1">The sequence shown here is derived from an EMBL/GenBank/DDBJ whole genome shotgun (WGS) entry which is preliminary data.</text>
</comment>